<dbReference type="SUPFAM" id="SSF53474">
    <property type="entry name" value="alpha/beta-Hydrolases"/>
    <property type="match status" value="1"/>
</dbReference>
<protein>
    <recommendedName>
        <fullName evidence="1">Serine aminopeptidase S33 domain-containing protein</fullName>
    </recommendedName>
</protein>
<dbReference type="InterPro" id="IPR022742">
    <property type="entry name" value="Hydrolase_4"/>
</dbReference>
<dbReference type="Proteomes" id="UP000256269">
    <property type="component" value="Unassembled WGS sequence"/>
</dbReference>
<organism evidence="2 3">
    <name type="scientific">Kutzneria buriramensis</name>
    <dbReference type="NCBI Taxonomy" id="1045776"/>
    <lineage>
        <taxon>Bacteria</taxon>
        <taxon>Bacillati</taxon>
        <taxon>Actinomycetota</taxon>
        <taxon>Actinomycetes</taxon>
        <taxon>Pseudonocardiales</taxon>
        <taxon>Pseudonocardiaceae</taxon>
        <taxon>Kutzneria</taxon>
    </lineage>
</organism>
<dbReference type="OrthoDB" id="128799at2"/>
<dbReference type="Pfam" id="PF12146">
    <property type="entry name" value="Hydrolase_4"/>
    <property type="match status" value="1"/>
</dbReference>
<sequence>MGSFQSLDGLRLAGTLTVPSTGDAARAVVLAHSEGLDRDENGLFPLLADALAAEGAATLRFDHRGHGESDGAQETRTFTEHLNDIRAALAFVRTETGARRVSLVGNRFSGGLAAFYAARRPTELDRLALLTPQLNFKGDYIDQNPNWSHGRLATPQLAEVGYLEHGPGVRHGRAFLNEAFWVRPSFVFGEILPPTLIVHGTKDTRVPVESSRAAARRLKIDDVLVEIDGTCEENEEFVVERVVEWITFSE</sequence>
<reference evidence="2 3" key="1">
    <citation type="submission" date="2018-08" db="EMBL/GenBank/DDBJ databases">
        <title>Genomic Encyclopedia of Archaeal and Bacterial Type Strains, Phase II (KMG-II): from individual species to whole genera.</title>
        <authorList>
            <person name="Goeker M."/>
        </authorList>
    </citation>
    <scope>NUCLEOTIDE SEQUENCE [LARGE SCALE GENOMIC DNA]</scope>
    <source>
        <strain evidence="2 3">DSM 45791</strain>
    </source>
</reference>
<dbReference type="PANTHER" id="PTHR43265:SF1">
    <property type="entry name" value="ESTERASE ESTD"/>
    <property type="match status" value="1"/>
</dbReference>
<dbReference type="PANTHER" id="PTHR43265">
    <property type="entry name" value="ESTERASE ESTD"/>
    <property type="match status" value="1"/>
</dbReference>
<dbReference type="InterPro" id="IPR029058">
    <property type="entry name" value="AB_hydrolase_fold"/>
</dbReference>
<dbReference type="EMBL" id="QUNO01000011">
    <property type="protein sequence ID" value="REH41770.1"/>
    <property type="molecule type" value="Genomic_DNA"/>
</dbReference>
<keyword evidence="3" id="KW-1185">Reference proteome</keyword>
<dbReference type="RefSeq" id="WP_116177813.1">
    <property type="nucleotide sequence ID" value="NZ_CP144375.1"/>
</dbReference>
<gene>
    <name evidence="2" type="ORF">BCF44_11172</name>
</gene>
<name>A0A3E0HBZ2_9PSEU</name>
<dbReference type="GO" id="GO:0052689">
    <property type="term" value="F:carboxylic ester hydrolase activity"/>
    <property type="evidence" value="ECO:0007669"/>
    <property type="project" value="TreeGrafter"/>
</dbReference>
<evidence type="ECO:0000259" key="1">
    <source>
        <dbReference type="Pfam" id="PF12146"/>
    </source>
</evidence>
<accession>A0A3E0HBZ2</accession>
<proteinExistence type="predicted"/>
<feature type="domain" description="Serine aminopeptidase S33" evidence="1">
    <location>
        <begin position="39"/>
        <end position="140"/>
    </location>
</feature>
<dbReference type="InterPro" id="IPR053145">
    <property type="entry name" value="AB_hydrolase_Est10"/>
</dbReference>
<dbReference type="AlphaFoldDB" id="A0A3E0HBZ2"/>
<evidence type="ECO:0000313" key="2">
    <source>
        <dbReference type="EMBL" id="REH41770.1"/>
    </source>
</evidence>
<dbReference type="Gene3D" id="3.40.50.1820">
    <property type="entry name" value="alpha/beta hydrolase"/>
    <property type="match status" value="1"/>
</dbReference>
<comment type="caution">
    <text evidence="2">The sequence shown here is derived from an EMBL/GenBank/DDBJ whole genome shotgun (WGS) entry which is preliminary data.</text>
</comment>
<evidence type="ECO:0000313" key="3">
    <source>
        <dbReference type="Proteomes" id="UP000256269"/>
    </source>
</evidence>